<reference evidence="2 3" key="2">
    <citation type="submission" date="2023-06" db="EMBL/GenBank/DDBJ databases">
        <title>The Gram-positive Non-spore-bearing Anaerobic Bacilli of Human Feces.</title>
        <authorList>
            <person name="Eggerth A.H."/>
        </authorList>
    </citation>
    <scope>NUCLEOTIDE SEQUENCE [LARGE SCALE GENOMIC DNA]</scope>
    <source>
        <strain evidence="2 3">CBA3108</strain>
    </source>
</reference>
<sequence length="58" mass="6352">MKDQQNWHAGLGIEGFDGDDLQFNATVIEATRLRSESPNSSMTPSATTREFECSACLS</sequence>
<accession>A0ABY7QYS3</accession>
<evidence type="ECO:0000313" key="3">
    <source>
        <dbReference type="Proteomes" id="UP001212097"/>
    </source>
</evidence>
<protein>
    <submittedName>
        <fullName evidence="2">Uncharacterized protein</fullName>
    </submittedName>
</protein>
<evidence type="ECO:0000313" key="2">
    <source>
        <dbReference type="EMBL" id="WCC80185.1"/>
    </source>
</evidence>
<dbReference type="RefSeq" id="WP_271418367.1">
    <property type="nucleotide sequence ID" value="NZ_CP115668.1"/>
</dbReference>
<feature type="region of interest" description="Disordered" evidence="1">
    <location>
        <begin position="34"/>
        <end position="58"/>
    </location>
</feature>
<gene>
    <name evidence="2" type="ORF">O6R08_01105</name>
</gene>
<organism evidence="2 3">
    <name type="scientific">Cutibacterium equinum</name>
    <dbReference type="NCBI Taxonomy" id="3016342"/>
    <lineage>
        <taxon>Bacteria</taxon>
        <taxon>Bacillati</taxon>
        <taxon>Actinomycetota</taxon>
        <taxon>Actinomycetes</taxon>
        <taxon>Propionibacteriales</taxon>
        <taxon>Propionibacteriaceae</taxon>
        <taxon>Cutibacterium</taxon>
    </lineage>
</organism>
<evidence type="ECO:0000256" key="1">
    <source>
        <dbReference type="SAM" id="MobiDB-lite"/>
    </source>
</evidence>
<feature type="compositionally biased region" description="Polar residues" evidence="1">
    <location>
        <begin position="36"/>
        <end position="48"/>
    </location>
</feature>
<dbReference type="Proteomes" id="UP001212097">
    <property type="component" value="Chromosome"/>
</dbReference>
<dbReference type="EMBL" id="CP115668">
    <property type="protein sequence ID" value="WCC80185.1"/>
    <property type="molecule type" value="Genomic_DNA"/>
</dbReference>
<proteinExistence type="predicted"/>
<keyword evidence="3" id="KW-1185">Reference proteome</keyword>
<reference evidence="2 3" key="1">
    <citation type="submission" date="2023-01" db="EMBL/GenBank/DDBJ databases">
        <authorList>
            <person name="Lee S.H."/>
            <person name="Jung H.S."/>
            <person name="Yun J.U."/>
        </authorList>
    </citation>
    <scope>NUCLEOTIDE SEQUENCE [LARGE SCALE GENOMIC DNA]</scope>
    <source>
        <strain evidence="2 3">CBA3108</strain>
    </source>
</reference>
<name>A0ABY7QYS3_9ACTN</name>